<keyword evidence="3" id="KW-0949">S-adenosyl-L-methionine</keyword>
<dbReference type="CDD" id="cd02440">
    <property type="entry name" value="AdoMet_MTases"/>
    <property type="match status" value="1"/>
</dbReference>
<keyword evidence="2 4" id="KW-0808">Transferase</keyword>
<protein>
    <submittedName>
        <fullName evidence="4">Methyltransferase domain-containing protein</fullName>
    </submittedName>
</protein>
<dbReference type="PANTHER" id="PTHR43464:SF19">
    <property type="entry name" value="UBIQUINONE BIOSYNTHESIS O-METHYLTRANSFERASE, MITOCHONDRIAL"/>
    <property type="match status" value="1"/>
</dbReference>
<dbReference type="SUPFAM" id="SSF53335">
    <property type="entry name" value="S-adenosyl-L-methionine-dependent methyltransferases"/>
    <property type="match status" value="1"/>
</dbReference>
<dbReference type="GO" id="GO:0032259">
    <property type="term" value="P:methylation"/>
    <property type="evidence" value="ECO:0007669"/>
    <property type="project" value="UniProtKB-KW"/>
</dbReference>
<keyword evidence="5" id="KW-1185">Reference proteome</keyword>
<dbReference type="Gene3D" id="3.40.50.150">
    <property type="entry name" value="Vaccinia Virus protein VP39"/>
    <property type="match status" value="1"/>
</dbReference>
<dbReference type="RefSeq" id="WP_163892922.1">
    <property type="nucleotide sequence ID" value="NZ_JAAFYS010000002.1"/>
</dbReference>
<sequence>MTGHLKGVYDLDGEGEVRAYYDDWAGSYDSELAEAGYATPRRCAAALAASDLPKDAPILDMGCGTGLSGAALAEAGFTVIDGCDLSAGMLEQARARGIYRDLFLAGQALPESYRAVAAVGVIGPGAGPVELFDQCLALLPPGGRLVFSYNDHALEVPEFPARLEAALSSGAARRLFEERGPHLPSMGIESTVYVIEKA</sequence>
<dbReference type="Pfam" id="PF13489">
    <property type="entry name" value="Methyltransf_23"/>
    <property type="match status" value="1"/>
</dbReference>
<dbReference type="Proteomes" id="UP000474757">
    <property type="component" value="Unassembled WGS sequence"/>
</dbReference>
<proteinExistence type="predicted"/>
<keyword evidence="1 4" id="KW-0489">Methyltransferase</keyword>
<comment type="caution">
    <text evidence="4">The sequence shown here is derived from an EMBL/GenBank/DDBJ whole genome shotgun (WGS) entry which is preliminary data.</text>
</comment>
<accession>A0A6B2JSU3</accession>
<name>A0A6B2JSU3_9RHOB</name>
<evidence type="ECO:0000256" key="2">
    <source>
        <dbReference type="ARBA" id="ARBA00022679"/>
    </source>
</evidence>
<evidence type="ECO:0000256" key="1">
    <source>
        <dbReference type="ARBA" id="ARBA00022603"/>
    </source>
</evidence>
<evidence type="ECO:0000313" key="4">
    <source>
        <dbReference type="EMBL" id="NDV01298.1"/>
    </source>
</evidence>
<dbReference type="InterPro" id="IPR029063">
    <property type="entry name" value="SAM-dependent_MTases_sf"/>
</dbReference>
<reference evidence="4 5" key="1">
    <citation type="submission" date="2020-02" db="EMBL/GenBank/DDBJ databases">
        <title>Pseudoroseicyclus tamarix, sp. nov., isolated from offshore sediment of a Tamarix chinensis forest.</title>
        <authorList>
            <person name="Gai Y."/>
        </authorList>
    </citation>
    <scope>NUCLEOTIDE SEQUENCE [LARGE SCALE GENOMIC DNA]</scope>
    <source>
        <strain evidence="4 5">CLL3-39</strain>
    </source>
</reference>
<gene>
    <name evidence="4" type="ORF">GZA08_10015</name>
</gene>
<dbReference type="GO" id="GO:0008168">
    <property type="term" value="F:methyltransferase activity"/>
    <property type="evidence" value="ECO:0007669"/>
    <property type="project" value="UniProtKB-KW"/>
</dbReference>
<dbReference type="PANTHER" id="PTHR43464">
    <property type="entry name" value="METHYLTRANSFERASE"/>
    <property type="match status" value="1"/>
</dbReference>
<evidence type="ECO:0000256" key="3">
    <source>
        <dbReference type="ARBA" id="ARBA00022691"/>
    </source>
</evidence>
<organism evidence="4 5">
    <name type="scientific">Pseudoroseicyclus tamaricis</name>
    <dbReference type="NCBI Taxonomy" id="2705421"/>
    <lineage>
        <taxon>Bacteria</taxon>
        <taxon>Pseudomonadati</taxon>
        <taxon>Pseudomonadota</taxon>
        <taxon>Alphaproteobacteria</taxon>
        <taxon>Rhodobacterales</taxon>
        <taxon>Paracoccaceae</taxon>
        <taxon>Pseudoroseicyclus</taxon>
    </lineage>
</organism>
<dbReference type="AlphaFoldDB" id="A0A6B2JSU3"/>
<evidence type="ECO:0000313" key="5">
    <source>
        <dbReference type="Proteomes" id="UP000474757"/>
    </source>
</evidence>
<dbReference type="EMBL" id="JAAGAB010000002">
    <property type="protein sequence ID" value="NDV01298.1"/>
    <property type="molecule type" value="Genomic_DNA"/>
</dbReference>